<dbReference type="GO" id="GO:0003676">
    <property type="term" value="F:nucleic acid binding"/>
    <property type="evidence" value="ECO:0007669"/>
    <property type="project" value="InterPro"/>
</dbReference>
<feature type="domain" description="RNase H type-1" evidence="1">
    <location>
        <begin position="51"/>
        <end position="184"/>
    </location>
</feature>
<evidence type="ECO:0000259" key="1">
    <source>
        <dbReference type="PROSITE" id="PS50879"/>
    </source>
</evidence>
<proteinExistence type="predicted"/>
<dbReference type="InterPro" id="IPR012337">
    <property type="entry name" value="RNaseH-like_sf"/>
</dbReference>
<dbReference type="CDD" id="cd09279">
    <property type="entry name" value="RNase_HI_like"/>
    <property type="match status" value="1"/>
</dbReference>
<dbReference type="InterPro" id="IPR002156">
    <property type="entry name" value="RNaseH_domain"/>
</dbReference>
<gene>
    <name evidence="2" type="ORF">MNBD_DELTA02-343</name>
</gene>
<dbReference type="PANTHER" id="PTHR48475:SF1">
    <property type="entry name" value="RNASE H TYPE-1 DOMAIN-CONTAINING PROTEIN"/>
    <property type="match status" value="1"/>
</dbReference>
<accession>A0A3B0VGY9</accession>
<organism evidence="2">
    <name type="scientific">hydrothermal vent metagenome</name>
    <dbReference type="NCBI Taxonomy" id="652676"/>
    <lineage>
        <taxon>unclassified sequences</taxon>
        <taxon>metagenomes</taxon>
        <taxon>ecological metagenomes</taxon>
    </lineage>
</organism>
<dbReference type="PANTHER" id="PTHR48475">
    <property type="entry name" value="RIBONUCLEASE H"/>
    <property type="match status" value="1"/>
</dbReference>
<dbReference type="Gene3D" id="3.30.420.10">
    <property type="entry name" value="Ribonuclease H-like superfamily/Ribonuclease H"/>
    <property type="match status" value="1"/>
</dbReference>
<dbReference type="Pfam" id="PF13456">
    <property type="entry name" value="RVT_3"/>
    <property type="match status" value="1"/>
</dbReference>
<reference evidence="2" key="1">
    <citation type="submission" date="2018-06" db="EMBL/GenBank/DDBJ databases">
        <authorList>
            <person name="Zhirakovskaya E."/>
        </authorList>
    </citation>
    <scope>NUCLEOTIDE SEQUENCE</scope>
</reference>
<dbReference type="FunFam" id="3.30.420.10:FF:000076">
    <property type="entry name" value="RBR-type E3 ubiquitin transferase"/>
    <property type="match status" value="1"/>
</dbReference>
<evidence type="ECO:0000313" key="2">
    <source>
        <dbReference type="EMBL" id="VAW36059.1"/>
    </source>
</evidence>
<name>A0A3B0VGY9_9ZZZZ</name>
<dbReference type="SUPFAM" id="SSF53098">
    <property type="entry name" value="Ribonuclease H-like"/>
    <property type="match status" value="1"/>
</dbReference>
<protein>
    <recommendedName>
        <fullName evidence="1">RNase H type-1 domain-containing protein</fullName>
    </recommendedName>
</protein>
<dbReference type="AlphaFoldDB" id="A0A3B0VGY9"/>
<dbReference type="EMBL" id="UOEZ01000035">
    <property type="protein sequence ID" value="VAW36059.1"/>
    <property type="molecule type" value="Genomic_DNA"/>
</dbReference>
<sequence>MSNIPDPQLLKKFIAELKDSLDVDEAAKKLGISQDQGKELLGAALGRLKSNARELVIHVDGASRGNPGQAGCGIFIQDKDGRVVKRVRKKLGIATNNVAEYTALVTALEQARSLGASSVSIFADSELMVKQIKGQYKVKNEGLRPLYVKAMSIIDEFEKFRITHVLRAKNKDADKLANEAIDGV</sequence>
<dbReference type="InterPro" id="IPR036397">
    <property type="entry name" value="RNaseH_sf"/>
</dbReference>
<dbReference type="PROSITE" id="PS50879">
    <property type="entry name" value="RNASE_H_1"/>
    <property type="match status" value="1"/>
</dbReference>
<dbReference type="GO" id="GO:0004523">
    <property type="term" value="F:RNA-DNA hybrid ribonuclease activity"/>
    <property type="evidence" value="ECO:0007669"/>
    <property type="project" value="InterPro"/>
</dbReference>